<accession>A0A812JZM7</accession>
<evidence type="ECO:0000256" key="1">
    <source>
        <dbReference type="SAM" id="MobiDB-lite"/>
    </source>
</evidence>
<dbReference type="Proteomes" id="UP000601435">
    <property type="component" value="Unassembled WGS sequence"/>
</dbReference>
<organism evidence="2 3">
    <name type="scientific">Symbiodinium necroappetens</name>
    <dbReference type="NCBI Taxonomy" id="1628268"/>
    <lineage>
        <taxon>Eukaryota</taxon>
        <taxon>Sar</taxon>
        <taxon>Alveolata</taxon>
        <taxon>Dinophyceae</taxon>
        <taxon>Suessiales</taxon>
        <taxon>Symbiodiniaceae</taxon>
        <taxon>Symbiodinium</taxon>
    </lineage>
</organism>
<comment type="caution">
    <text evidence="2">The sequence shown here is derived from an EMBL/GenBank/DDBJ whole genome shotgun (WGS) entry which is preliminary data.</text>
</comment>
<dbReference type="AlphaFoldDB" id="A0A812JZM7"/>
<sequence length="340" mass="37430">MARAFALCAVASTSLTESTDLLEVTATEEASFQCMNPLFRIQWHTGATDLAQLLPRPSVHHDLLRCPLWNQKASCCSASLEPFQLRIFDAHRDRFDKQVQVLEEYLSLMLKLRSSDIFEDAVQLEQDFLDRAIDAMRSALSHAKPCILHLLAFVAGMVCFSCQPDWVDYVWRNPLGQVTGVNVDPNACIYVDRGCGTFGHTVQVAYLHVMESRLAKYPAASLPDFSMFFSREALCEWLRGTLSLHPLAFQPSEVLTRRLSREVPAAKGGIPRRQLDTPLTAAPLGNSSSTSLPQAVVQATAIPTSLPLPQAPAGPSSPALAFDPARDGLASDFRMRFAPG</sequence>
<evidence type="ECO:0000313" key="3">
    <source>
        <dbReference type="Proteomes" id="UP000601435"/>
    </source>
</evidence>
<name>A0A812JZM7_9DINO</name>
<proteinExistence type="predicted"/>
<dbReference type="EMBL" id="CAJNJA010006586">
    <property type="protein sequence ID" value="CAE7212449.1"/>
    <property type="molecule type" value="Genomic_DNA"/>
</dbReference>
<dbReference type="OrthoDB" id="408683at2759"/>
<evidence type="ECO:0000313" key="2">
    <source>
        <dbReference type="EMBL" id="CAE7212449.1"/>
    </source>
</evidence>
<reference evidence="2" key="1">
    <citation type="submission" date="2021-02" db="EMBL/GenBank/DDBJ databases">
        <authorList>
            <person name="Dougan E. K."/>
            <person name="Rhodes N."/>
            <person name="Thang M."/>
            <person name="Chan C."/>
        </authorList>
    </citation>
    <scope>NUCLEOTIDE SEQUENCE</scope>
</reference>
<gene>
    <name evidence="2" type="ORF">SNEC2469_LOCUS2229</name>
</gene>
<keyword evidence="3" id="KW-1185">Reference proteome</keyword>
<feature type="region of interest" description="Disordered" evidence="1">
    <location>
        <begin position="267"/>
        <end position="289"/>
    </location>
</feature>
<protein>
    <submittedName>
        <fullName evidence="2">Uncharacterized protein</fullName>
    </submittedName>
</protein>